<dbReference type="AlphaFoldDB" id="A0ABD1XML1"/>
<name>A0ABD1XML1_9MARC</name>
<reference evidence="2 3" key="1">
    <citation type="submission" date="2024-09" db="EMBL/GenBank/DDBJ databases">
        <title>Chromosome-scale assembly of Riccia fluitans.</title>
        <authorList>
            <person name="Paukszto L."/>
            <person name="Sawicki J."/>
            <person name="Karawczyk K."/>
            <person name="Piernik-Szablinska J."/>
            <person name="Szczecinska M."/>
            <person name="Mazdziarz M."/>
        </authorList>
    </citation>
    <scope>NUCLEOTIDE SEQUENCE [LARGE SCALE GENOMIC DNA]</scope>
    <source>
        <strain evidence="2">Rf_01</strain>
        <tissue evidence="2">Aerial parts of the thallus</tissue>
    </source>
</reference>
<accession>A0ABD1XML1</accession>
<feature type="region of interest" description="Disordered" evidence="1">
    <location>
        <begin position="1"/>
        <end position="41"/>
    </location>
</feature>
<sequence length="184" mass="20311">MFSVERMVRSGNSRESTPEGNDAERSSQTCEKNKRANEQQTVRRVFRVGSSPQSAGLVQCGAALRQTPNSALHLVSRDLASLHSLSTSTPSFLTTGGWSAGLHDGWKHSESQDPHSPTILWRAEESEFLIEWFAPFQLKKYEGSFLSMCRSPPCLMQDLSIPVSEENCPVNTVFNPSIALAVIV</sequence>
<evidence type="ECO:0000256" key="1">
    <source>
        <dbReference type="SAM" id="MobiDB-lite"/>
    </source>
</evidence>
<evidence type="ECO:0000313" key="3">
    <source>
        <dbReference type="Proteomes" id="UP001605036"/>
    </source>
</evidence>
<protein>
    <submittedName>
        <fullName evidence="2">Uncharacterized protein</fullName>
    </submittedName>
</protein>
<dbReference type="EMBL" id="JBHFFA010000008">
    <property type="protein sequence ID" value="KAL2610174.1"/>
    <property type="molecule type" value="Genomic_DNA"/>
</dbReference>
<evidence type="ECO:0000313" key="2">
    <source>
        <dbReference type="EMBL" id="KAL2610174.1"/>
    </source>
</evidence>
<organism evidence="2 3">
    <name type="scientific">Riccia fluitans</name>
    <dbReference type="NCBI Taxonomy" id="41844"/>
    <lineage>
        <taxon>Eukaryota</taxon>
        <taxon>Viridiplantae</taxon>
        <taxon>Streptophyta</taxon>
        <taxon>Embryophyta</taxon>
        <taxon>Marchantiophyta</taxon>
        <taxon>Marchantiopsida</taxon>
        <taxon>Marchantiidae</taxon>
        <taxon>Marchantiales</taxon>
        <taxon>Ricciaceae</taxon>
        <taxon>Riccia</taxon>
    </lineage>
</organism>
<keyword evidence="3" id="KW-1185">Reference proteome</keyword>
<gene>
    <name evidence="2" type="ORF">R1flu_028747</name>
</gene>
<comment type="caution">
    <text evidence="2">The sequence shown here is derived from an EMBL/GenBank/DDBJ whole genome shotgun (WGS) entry which is preliminary data.</text>
</comment>
<dbReference type="Proteomes" id="UP001605036">
    <property type="component" value="Unassembled WGS sequence"/>
</dbReference>
<feature type="compositionally biased region" description="Polar residues" evidence="1">
    <location>
        <begin position="10"/>
        <end position="19"/>
    </location>
</feature>
<proteinExistence type="predicted"/>